<reference evidence="2" key="1">
    <citation type="submission" date="2022-07" db="EMBL/GenBank/DDBJ databases">
        <title>Draft genome sequence of Zalerion maritima ATCC 34329, a (micro)plastics degrading marine fungus.</title>
        <authorList>
            <person name="Paco A."/>
            <person name="Goncalves M.F.M."/>
            <person name="Rocha-Santos T.A.P."/>
            <person name="Alves A."/>
        </authorList>
    </citation>
    <scope>NUCLEOTIDE SEQUENCE</scope>
    <source>
        <strain evidence="2">ATCC 34329</strain>
    </source>
</reference>
<proteinExistence type="predicted"/>
<dbReference type="EMBL" id="JAKWBI020000183">
    <property type="protein sequence ID" value="KAJ2899994.1"/>
    <property type="molecule type" value="Genomic_DNA"/>
</dbReference>
<name>A0AAD5RPM6_9PEZI</name>
<dbReference type="Gene3D" id="1.10.405.20">
    <property type="match status" value="1"/>
</dbReference>
<gene>
    <name evidence="2" type="ORF">MKZ38_002713</name>
</gene>
<protein>
    <submittedName>
        <fullName evidence="2">Uncharacterized protein</fullName>
    </submittedName>
</protein>
<evidence type="ECO:0000256" key="1">
    <source>
        <dbReference type="SAM" id="SignalP"/>
    </source>
</evidence>
<keyword evidence="3" id="KW-1185">Reference proteome</keyword>
<evidence type="ECO:0000313" key="2">
    <source>
        <dbReference type="EMBL" id="KAJ2899994.1"/>
    </source>
</evidence>
<organism evidence="2 3">
    <name type="scientific">Zalerion maritima</name>
    <dbReference type="NCBI Taxonomy" id="339359"/>
    <lineage>
        <taxon>Eukaryota</taxon>
        <taxon>Fungi</taxon>
        <taxon>Dikarya</taxon>
        <taxon>Ascomycota</taxon>
        <taxon>Pezizomycotina</taxon>
        <taxon>Sordariomycetes</taxon>
        <taxon>Lulworthiomycetidae</taxon>
        <taxon>Lulworthiales</taxon>
        <taxon>Lulworthiaceae</taxon>
        <taxon>Zalerion</taxon>
    </lineage>
</organism>
<dbReference type="AlphaFoldDB" id="A0AAD5RPM6"/>
<sequence>MKSFVFKSISAVLGLLVRPARSKFVKSVLPASAGAPPEHPPGRQYSQQRSCLDHLDITPTVGAIRSKRKIGIDWRNKVVTGLIPKGEHAAAFAAGIAYYLEVLDTYPELDNGYVLDDSVPKDFLMPFGEFLRREENQPIMAITPLVNEIISEGEITERPLLYVLEAMPSTAATRFLDREKFCPGPLSMPGSQIPGIHKVYYGLNEPGSAKELEAELLASLAVLRDNPDNSEFIDLDSELEILGLLDHTPWNLYINTAETRDNFYGKLNDL</sequence>
<accession>A0AAD5RPM6</accession>
<evidence type="ECO:0000313" key="3">
    <source>
        <dbReference type="Proteomes" id="UP001201980"/>
    </source>
</evidence>
<comment type="caution">
    <text evidence="2">The sequence shown here is derived from an EMBL/GenBank/DDBJ whole genome shotgun (WGS) entry which is preliminary data.</text>
</comment>
<feature type="signal peptide" evidence="1">
    <location>
        <begin position="1"/>
        <end position="22"/>
    </location>
</feature>
<feature type="chain" id="PRO_5041997214" evidence="1">
    <location>
        <begin position="23"/>
        <end position="270"/>
    </location>
</feature>
<keyword evidence="1" id="KW-0732">Signal</keyword>
<dbReference type="Proteomes" id="UP001201980">
    <property type="component" value="Unassembled WGS sequence"/>
</dbReference>